<dbReference type="PRINTS" id="PR00723">
    <property type="entry name" value="SUBTILISIN"/>
</dbReference>
<organism evidence="7 8">
    <name type="scientific">Apiospora rasikravindrae</name>
    <dbReference type="NCBI Taxonomy" id="990691"/>
    <lineage>
        <taxon>Eukaryota</taxon>
        <taxon>Fungi</taxon>
        <taxon>Dikarya</taxon>
        <taxon>Ascomycota</taxon>
        <taxon>Pezizomycotina</taxon>
        <taxon>Sordariomycetes</taxon>
        <taxon>Xylariomycetidae</taxon>
        <taxon>Amphisphaeriales</taxon>
        <taxon>Apiosporaceae</taxon>
        <taxon>Apiospora</taxon>
    </lineage>
</organism>
<evidence type="ECO:0000313" key="7">
    <source>
        <dbReference type="EMBL" id="KAK8023582.1"/>
    </source>
</evidence>
<dbReference type="PANTHER" id="PTHR35186:SF4">
    <property type="entry name" value="PRION-INHIBITION AND PROPAGATION HELO DOMAIN-CONTAINING PROTEIN"/>
    <property type="match status" value="1"/>
</dbReference>
<feature type="domain" description="DUF7580" evidence="6">
    <location>
        <begin position="153"/>
        <end position="481"/>
    </location>
</feature>
<name>A0ABR1S080_9PEZI</name>
<dbReference type="SUPFAM" id="SSF52743">
    <property type="entry name" value="Subtilisin-like"/>
    <property type="match status" value="1"/>
</dbReference>
<dbReference type="InterPro" id="IPR000209">
    <property type="entry name" value="Peptidase_S8/S53_dom"/>
</dbReference>
<accession>A0ABR1S080</accession>
<dbReference type="Proteomes" id="UP001444661">
    <property type="component" value="Unassembled WGS sequence"/>
</dbReference>
<keyword evidence="3" id="KW-0720">Serine protease</keyword>
<evidence type="ECO:0000259" key="5">
    <source>
        <dbReference type="Pfam" id="PF00082"/>
    </source>
</evidence>
<dbReference type="Pfam" id="PF00082">
    <property type="entry name" value="Peptidase_S8"/>
    <property type="match status" value="1"/>
</dbReference>
<dbReference type="InterPro" id="IPR036852">
    <property type="entry name" value="Peptidase_S8/S53_dom_sf"/>
</dbReference>
<dbReference type="InterPro" id="IPR015500">
    <property type="entry name" value="Peptidase_S8_subtilisin-rel"/>
</dbReference>
<comment type="caution">
    <text evidence="7">The sequence shown here is derived from an EMBL/GenBank/DDBJ whole genome shotgun (WGS) entry which is preliminary data.</text>
</comment>
<protein>
    <recommendedName>
        <fullName evidence="9">Peptidase S8/S53 domain-containing protein</fullName>
    </recommendedName>
</protein>
<gene>
    <name evidence="7" type="ORF">PG993_011648</name>
</gene>
<feature type="domain" description="Peptidase S8/S53" evidence="5">
    <location>
        <begin position="594"/>
        <end position="799"/>
    </location>
</feature>
<proteinExistence type="predicted"/>
<sequence length="880" mass="98622">MSALQLAIRVTERLQHVVEDVRTPPACMQFCGSLNVVLVDLIKFFRCLPEDEYSEKEAAALLEQLDNLCRMTDGLGQYESLYPAATLLLSDSESATLAIRDIASCQEAQGLRRMILASLEAFVPQKLEGDEEIDRLSFDDTRPYARERPECGEEIRLLHDALFKHCLCADTDEMVTRIRLRSTLGNNRAKVTFGILFMAHPHRTKTGVQPHPWWQDTQFSVYRTGDLGTSPGTGCEEVRLDSEAPFCSYISAQDTAGLMTLKFLVNGRKLYFEESMDPRSYWEFDKSSISLGQLLETLFQTRGTFTEKQKEVLSWILAKSVWQYYSSPWIQQPWNKDSVSFLIDRQHGEDAQVCNVFVDEPLLSVSIAQDSAGGEKRQGQQAVGTKTDVHRRGLSRFSKPLHPVPKILALGVMLVEIQLGRPIESLYGDPQWSHYCPQGKKNQNTDYRICCDLITRRHFFEDMDISDPLELLIRNCIHPNESFIPPQVRDEEGVRDPLYLLVDRLEVYLSERKPNSVKPLSLVGTMPSAKPLWAAQPPQSKFSPPSPEERTTGTPRPGRTMAQISNSTSTKDWFRRMDCLNYILKANKGDAYKPVKIAVLDTGVDPHDAASVYIDGYRDFVSGDDSIKRDNTGHGTTSVNLIFDMCESASVHVARIFEQDEASDNTQELAIQALDWCIKEQMDVVCLACGFASSCQELFAKIHEASGKMLILAAPTNEGNAGEIAYPARYDNDVLCIFSTDGAVTKSQQLNPSGGLGMYNFAILGENIKTMSGEVKSGTSFSTALAAGLVGRLLEFARHSDSKGRITNASLLKVKYGMTKVLLSMAMKDSEFHCLKPWKLLPVSLRNQIPFEEYGFPQPEERETARDYICNLVTMSLADA</sequence>
<evidence type="ECO:0000256" key="1">
    <source>
        <dbReference type="ARBA" id="ARBA00022670"/>
    </source>
</evidence>
<dbReference type="Gene3D" id="3.40.50.200">
    <property type="entry name" value="Peptidase S8/S53 domain"/>
    <property type="match status" value="1"/>
</dbReference>
<dbReference type="InterPro" id="IPR023827">
    <property type="entry name" value="Peptidase_S8_Asp-AS"/>
</dbReference>
<dbReference type="PANTHER" id="PTHR35186">
    <property type="entry name" value="ANK_REP_REGION DOMAIN-CONTAINING PROTEIN"/>
    <property type="match status" value="1"/>
</dbReference>
<evidence type="ECO:0000259" key="6">
    <source>
        <dbReference type="Pfam" id="PF24476"/>
    </source>
</evidence>
<feature type="region of interest" description="Disordered" evidence="4">
    <location>
        <begin position="533"/>
        <end position="566"/>
    </location>
</feature>
<reference evidence="7 8" key="1">
    <citation type="submission" date="2023-01" db="EMBL/GenBank/DDBJ databases">
        <title>Analysis of 21 Apiospora genomes using comparative genomics revels a genus with tremendous synthesis potential of carbohydrate active enzymes and secondary metabolites.</title>
        <authorList>
            <person name="Sorensen T."/>
        </authorList>
    </citation>
    <scope>NUCLEOTIDE SEQUENCE [LARGE SCALE GENOMIC DNA]</scope>
    <source>
        <strain evidence="7 8">CBS 33761</strain>
    </source>
</reference>
<evidence type="ECO:0000256" key="2">
    <source>
        <dbReference type="ARBA" id="ARBA00022801"/>
    </source>
</evidence>
<keyword evidence="2" id="KW-0378">Hydrolase</keyword>
<dbReference type="Pfam" id="PF24476">
    <property type="entry name" value="DUF7580"/>
    <property type="match status" value="1"/>
</dbReference>
<dbReference type="PROSITE" id="PS00136">
    <property type="entry name" value="SUBTILASE_ASP"/>
    <property type="match status" value="1"/>
</dbReference>
<evidence type="ECO:0000256" key="3">
    <source>
        <dbReference type="ARBA" id="ARBA00022825"/>
    </source>
</evidence>
<keyword evidence="1" id="KW-0645">Protease</keyword>
<dbReference type="InterPro" id="IPR056002">
    <property type="entry name" value="DUF7580"/>
</dbReference>
<keyword evidence="8" id="KW-1185">Reference proteome</keyword>
<evidence type="ECO:0008006" key="9">
    <source>
        <dbReference type="Google" id="ProtNLM"/>
    </source>
</evidence>
<dbReference type="EMBL" id="JAQQWK010000011">
    <property type="protein sequence ID" value="KAK8023582.1"/>
    <property type="molecule type" value="Genomic_DNA"/>
</dbReference>
<evidence type="ECO:0000313" key="8">
    <source>
        <dbReference type="Proteomes" id="UP001444661"/>
    </source>
</evidence>
<evidence type="ECO:0000256" key="4">
    <source>
        <dbReference type="SAM" id="MobiDB-lite"/>
    </source>
</evidence>